<accession>A0A9W8IMV9</accession>
<comment type="caution">
    <text evidence="2">The sequence shown here is derived from an EMBL/GenBank/DDBJ whole genome shotgun (WGS) entry which is preliminary data.</text>
</comment>
<dbReference type="SUPFAM" id="SSF140453">
    <property type="entry name" value="EsxAB dimer-like"/>
    <property type="match status" value="1"/>
</dbReference>
<evidence type="ECO:0000313" key="3">
    <source>
        <dbReference type="Proteomes" id="UP001140074"/>
    </source>
</evidence>
<reference evidence="2" key="1">
    <citation type="submission" date="2022-07" db="EMBL/GenBank/DDBJ databases">
        <title>Phylogenomic reconstructions and comparative analyses of Kickxellomycotina fungi.</title>
        <authorList>
            <person name="Reynolds N.K."/>
            <person name="Stajich J.E."/>
            <person name="Barry K."/>
            <person name="Grigoriev I.V."/>
            <person name="Crous P."/>
            <person name="Smith M.E."/>
        </authorList>
    </citation>
    <scope>NUCLEOTIDE SEQUENCE</scope>
    <source>
        <strain evidence="2">RSA 476</strain>
    </source>
</reference>
<proteinExistence type="predicted"/>
<sequence>MKLFSAATALLLLAAANVATAAVATQPSRFVIDKNVIRQLINTETNSLSQGRDIVNRLQSVLSTINSSFQGNGVNAIRTAQEAAIRYQQQANQGMAKVIEALKAGI</sequence>
<dbReference type="AlphaFoldDB" id="A0A9W8IMV9"/>
<protein>
    <submittedName>
        <fullName evidence="2">Uncharacterized protein</fullName>
    </submittedName>
</protein>
<evidence type="ECO:0000256" key="1">
    <source>
        <dbReference type="SAM" id="SignalP"/>
    </source>
</evidence>
<keyword evidence="3" id="KW-1185">Reference proteome</keyword>
<feature type="chain" id="PRO_5040986830" evidence="1">
    <location>
        <begin position="22"/>
        <end position="106"/>
    </location>
</feature>
<organism evidence="2 3">
    <name type="scientific">Coemansia aciculifera</name>
    <dbReference type="NCBI Taxonomy" id="417176"/>
    <lineage>
        <taxon>Eukaryota</taxon>
        <taxon>Fungi</taxon>
        <taxon>Fungi incertae sedis</taxon>
        <taxon>Zoopagomycota</taxon>
        <taxon>Kickxellomycotina</taxon>
        <taxon>Kickxellomycetes</taxon>
        <taxon>Kickxellales</taxon>
        <taxon>Kickxellaceae</taxon>
        <taxon>Coemansia</taxon>
    </lineage>
</organism>
<feature type="signal peptide" evidence="1">
    <location>
        <begin position="1"/>
        <end position="21"/>
    </location>
</feature>
<gene>
    <name evidence="2" type="ORF">GGH94_004726</name>
</gene>
<keyword evidence="1" id="KW-0732">Signal</keyword>
<name>A0A9W8IMV9_9FUNG</name>
<dbReference type="InterPro" id="IPR036689">
    <property type="entry name" value="ESAT-6-like_sf"/>
</dbReference>
<dbReference type="EMBL" id="JANBUY010000206">
    <property type="protein sequence ID" value="KAJ2861718.1"/>
    <property type="molecule type" value="Genomic_DNA"/>
</dbReference>
<evidence type="ECO:0000313" key="2">
    <source>
        <dbReference type="EMBL" id="KAJ2861718.1"/>
    </source>
</evidence>
<dbReference type="Proteomes" id="UP001140074">
    <property type="component" value="Unassembled WGS sequence"/>
</dbReference>